<dbReference type="GO" id="GO:0046872">
    <property type="term" value="F:metal ion binding"/>
    <property type="evidence" value="ECO:0007669"/>
    <property type="project" value="UniProtKB-KW"/>
</dbReference>
<evidence type="ECO:0000256" key="12">
    <source>
        <dbReference type="ARBA" id="ARBA00023180"/>
    </source>
</evidence>
<evidence type="ECO:0000256" key="3">
    <source>
        <dbReference type="ARBA" id="ARBA00004479"/>
    </source>
</evidence>
<dbReference type="OrthoDB" id="357294at2"/>
<evidence type="ECO:0000256" key="2">
    <source>
        <dbReference type="ARBA" id="ARBA00001941"/>
    </source>
</evidence>
<proteinExistence type="predicted"/>
<comment type="subcellular location">
    <subcellularLocation>
        <location evidence="3">Membrane</location>
        <topology evidence="3">Single-pass type I membrane protein</topology>
    </subcellularLocation>
</comment>
<dbReference type="GO" id="GO:0016020">
    <property type="term" value="C:membrane"/>
    <property type="evidence" value="ECO:0007669"/>
    <property type="project" value="UniProtKB-SubCell"/>
</dbReference>
<dbReference type="GO" id="GO:0006508">
    <property type="term" value="P:proteolysis"/>
    <property type="evidence" value="ECO:0007669"/>
    <property type="project" value="UniProtKB-KW"/>
</dbReference>
<evidence type="ECO:0000256" key="9">
    <source>
        <dbReference type="ARBA" id="ARBA00022989"/>
    </source>
</evidence>
<dbReference type="PANTHER" id="PTHR31120:SF6">
    <property type="entry name" value="METALLOPROTEASE TIKI HOMOLOG"/>
    <property type="match status" value="1"/>
</dbReference>
<dbReference type="Pfam" id="PF01963">
    <property type="entry name" value="TraB_PrgY_gumN"/>
    <property type="match status" value="1"/>
</dbReference>
<evidence type="ECO:0000256" key="7">
    <source>
        <dbReference type="ARBA" id="ARBA00022729"/>
    </source>
</evidence>
<keyword evidence="14" id="KW-1185">Reference proteome</keyword>
<dbReference type="PROSITE" id="PS51257">
    <property type="entry name" value="PROKAR_LIPOPROTEIN"/>
    <property type="match status" value="1"/>
</dbReference>
<keyword evidence="5" id="KW-0812">Transmembrane</keyword>
<dbReference type="GO" id="GO:0030178">
    <property type="term" value="P:negative regulation of Wnt signaling pathway"/>
    <property type="evidence" value="ECO:0007669"/>
    <property type="project" value="InterPro"/>
</dbReference>
<dbReference type="EMBL" id="AP014633">
    <property type="protein sequence ID" value="BAP55815.1"/>
    <property type="molecule type" value="Genomic_DNA"/>
</dbReference>
<evidence type="ECO:0000256" key="5">
    <source>
        <dbReference type="ARBA" id="ARBA00022692"/>
    </source>
</evidence>
<dbReference type="InterPro" id="IPR040230">
    <property type="entry name" value="TIKI1/2-like"/>
</dbReference>
<keyword evidence="7" id="KW-0732">Signal</keyword>
<protein>
    <recommendedName>
        <fullName evidence="15">GumN family protein</fullName>
    </recommendedName>
</protein>
<evidence type="ECO:0000256" key="1">
    <source>
        <dbReference type="ARBA" id="ARBA00001936"/>
    </source>
</evidence>
<dbReference type="HOGENOM" id="CLU_057525_1_0_6"/>
<dbReference type="KEGG" id="tig:THII_1518"/>
<keyword evidence="8" id="KW-0378">Hydrolase</keyword>
<dbReference type="PANTHER" id="PTHR31120">
    <property type="entry name" value="METALLOPROTEASE TIKI"/>
    <property type="match status" value="1"/>
</dbReference>
<evidence type="ECO:0000256" key="10">
    <source>
        <dbReference type="ARBA" id="ARBA00023049"/>
    </source>
</evidence>
<evidence type="ECO:0000256" key="4">
    <source>
        <dbReference type="ARBA" id="ARBA00022670"/>
    </source>
</evidence>
<gene>
    <name evidence="13" type="ORF">THII_1518</name>
</gene>
<reference evidence="13 14" key="1">
    <citation type="journal article" date="2014" name="ISME J.">
        <title>Ecophysiology of Thioploca ingrica as revealed by the complete genome sequence supplemented with proteomic evidence.</title>
        <authorList>
            <person name="Kojima H."/>
            <person name="Ogura Y."/>
            <person name="Yamamoto N."/>
            <person name="Togashi T."/>
            <person name="Mori H."/>
            <person name="Watanabe T."/>
            <person name="Nemoto F."/>
            <person name="Kurokawa K."/>
            <person name="Hayashi T."/>
            <person name="Fukui M."/>
        </authorList>
    </citation>
    <scope>NUCLEOTIDE SEQUENCE [LARGE SCALE GENOMIC DNA]</scope>
</reference>
<name>A0A090AL82_9GAMM</name>
<dbReference type="STRING" id="40754.THII_1518"/>
<evidence type="ECO:0000256" key="11">
    <source>
        <dbReference type="ARBA" id="ARBA00023136"/>
    </source>
</evidence>
<evidence type="ECO:0008006" key="15">
    <source>
        <dbReference type="Google" id="ProtNLM"/>
    </source>
</evidence>
<keyword evidence="11" id="KW-0472">Membrane</keyword>
<evidence type="ECO:0000256" key="8">
    <source>
        <dbReference type="ARBA" id="ARBA00022801"/>
    </source>
</evidence>
<sequence length="298" mass="34239">MRLIFRWHYKFIILVIVALATACLWADDLPLQQGLLWQISKPGSTPSYLFGTIHSEDTRVNQLPTIVNSFFEQADSASFELLMDIPTLLKSASAMFFTGEQSLDQLLDKNMYNQVVRALNQQSMPADVVKRLKPWAVIAMLNAPPAKTGEFLDLLLYRKAQQLKIPTYGLEKVEEQLRVFESLSLEEQVILLQETLAQLEQMPKIFDKLHELYLQRNLTALMQFSTEYMQPSHSHHDQLVKNFYKKLVDDRNVKMVKRMQKRLQEGNAFIAVGALHLPGTQGIIKLLQAQGYQVLALY</sequence>
<dbReference type="InterPro" id="IPR002816">
    <property type="entry name" value="TraB/PrgY/GumN_fam"/>
</dbReference>
<comment type="cofactor">
    <cofactor evidence="1">
        <name>Mn(2+)</name>
        <dbReference type="ChEBI" id="CHEBI:29035"/>
    </cofactor>
</comment>
<evidence type="ECO:0000256" key="6">
    <source>
        <dbReference type="ARBA" id="ARBA00022723"/>
    </source>
</evidence>
<dbReference type="GO" id="GO:0004222">
    <property type="term" value="F:metalloendopeptidase activity"/>
    <property type="evidence" value="ECO:0007669"/>
    <property type="project" value="TreeGrafter"/>
</dbReference>
<dbReference type="Proteomes" id="UP000031623">
    <property type="component" value="Chromosome"/>
</dbReference>
<evidence type="ECO:0000313" key="14">
    <source>
        <dbReference type="Proteomes" id="UP000031623"/>
    </source>
</evidence>
<organism evidence="13 14">
    <name type="scientific">Thioploca ingrica</name>
    <dbReference type="NCBI Taxonomy" id="40754"/>
    <lineage>
        <taxon>Bacteria</taxon>
        <taxon>Pseudomonadati</taxon>
        <taxon>Pseudomonadota</taxon>
        <taxon>Gammaproteobacteria</taxon>
        <taxon>Thiotrichales</taxon>
        <taxon>Thiotrichaceae</taxon>
        <taxon>Thioploca</taxon>
    </lineage>
</organism>
<keyword evidence="12" id="KW-0325">Glycoprotein</keyword>
<keyword evidence="9" id="KW-1133">Transmembrane helix</keyword>
<keyword evidence="4" id="KW-0645">Protease</keyword>
<dbReference type="AlphaFoldDB" id="A0A090AL82"/>
<evidence type="ECO:0000313" key="13">
    <source>
        <dbReference type="EMBL" id="BAP55815.1"/>
    </source>
</evidence>
<dbReference type="CDD" id="cd14789">
    <property type="entry name" value="Tiki"/>
    <property type="match status" value="1"/>
</dbReference>
<comment type="cofactor">
    <cofactor evidence="2">
        <name>Co(2+)</name>
        <dbReference type="ChEBI" id="CHEBI:48828"/>
    </cofactor>
</comment>
<accession>A0A090AL82</accession>
<keyword evidence="10" id="KW-0482">Metalloprotease</keyword>
<keyword evidence="6" id="KW-0479">Metal-binding</keyword>